<name>D8SAW6_SELML</name>
<dbReference type="Gramene" id="EFJ18663">
    <property type="protein sequence ID" value="EFJ18663"/>
    <property type="gene ID" value="SELMODRAFT_419900"/>
</dbReference>
<protein>
    <submittedName>
        <fullName evidence="1">Uncharacterized protein</fullName>
    </submittedName>
</protein>
<dbReference type="EMBL" id="GL377609">
    <property type="protein sequence ID" value="EFJ18663.1"/>
    <property type="molecule type" value="Genomic_DNA"/>
</dbReference>
<evidence type="ECO:0000313" key="2">
    <source>
        <dbReference type="Proteomes" id="UP000001514"/>
    </source>
</evidence>
<dbReference type="Proteomes" id="UP000001514">
    <property type="component" value="Unassembled WGS sequence"/>
</dbReference>
<organism evidence="2">
    <name type="scientific">Selaginella moellendorffii</name>
    <name type="common">Spikemoss</name>
    <dbReference type="NCBI Taxonomy" id="88036"/>
    <lineage>
        <taxon>Eukaryota</taxon>
        <taxon>Viridiplantae</taxon>
        <taxon>Streptophyta</taxon>
        <taxon>Embryophyta</taxon>
        <taxon>Tracheophyta</taxon>
        <taxon>Lycopodiopsida</taxon>
        <taxon>Selaginellales</taxon>
        <taxon>Selaginellaceae</taxon>
        <taxon>Selaginella</taxon>
    </lineage>
</organism>
<keyword evidence="2" id="KW-1185">Reference proteome</keyword>
<evidence type="ECO:0000313" key="1">
    <source>
        <dbReference type="EMBL" id="EFJ18663.1"/>
    </source>
</evidence>
<accession>D8SAW6</accession>
<dbReference type="AlphaFoldDB" id="D8SAW6"/>
<proteinExistence type="predicted"/>
<reference evidence="1 2" key="1">
    <citation type="journal article" date="2011" name="Science">
        <title>The Selaginella genome identifies genetic changes associated with the evolution of vascular plants.</title>
        <authorList>
            <person name="Banks J.A."/>
            <person name="Nishiyama T."/>
            <person name="Hasebe M."/>
            <person name="Bowman J.L."/>
            <person name="Gribskov M."/>
            <person name="dePamphilis C."/>
            <person name="Albert V.A."/>
            <person name="Aono N."/>
            <person name="Aoyama T."/>
            <person name="Ambrose B.A."/>
            <person name="Ashton N.W."/>
            <person name="Axtell M.J."/>
            <person name="Barker E."/>
            <person name="Barker M.S."/>
            <person name="Bennetzen J.L."/>
            <person name="Bonawitz N.D."/>
            <person name="Chapple C."/>
            <person name="Cheng C."/>
            <person name="Correa L.G."/>
            <person name="Dacre M."/>
            <person name="DeBarry J."/>
            <person name="Dreyer I."/>
            <person name="Elias M."/>
            <person name="Engstrom E.M."/>
            <person name="Estelle M."/>
            <person name="Feng L."/>
            <person name="Finet C."/>
            <person name="Floyd S.K."/>
            <person name="Frommer W.B."/>
            <person name="Fujita T."/>
            <person name="Gramzow L."/>
            <person name="Gutensohn M."/>
            <person name="Harholt J."/>
            <person name="Hattori M."/>
            <person name="Heyl A."/>
            <person name="Hirai T."/>
            <person name="Hiwatashi Y."/>
            <person name="Ishikawa M."/>
            <person name="Iwata M."/>
            <person name="Karol K.G."/>
            <person name="Koehler B."/>
            <person name="Kolukisaoglu U."/>
            <person name="Kubo M."/>
            <person name="Kurata T."/>
            <person name="Lalonde S."/>
            <person name="Li K."/>
            <person name="Li Y."/>
            <person name="Litt A."/>
            <person name="Lyons E."/>
            <person name="Manning G."/>
            <person name="Maruyama T."/>
            <person name="Michael T.P."/>
            <person name="Mikami K."/>
            <person name="Miyazaki S."/>
            <person name="Morinaga S."/>
            <person name="Murata T."/>
            <person name="Mueller-Roeber B."/>
            <person name="Nelson D.R."/>
            <person name="Obara M."/>
            <person name="Oguri Y."/>
            <person name="Olmstead R.G."/>
            <person name="Onodera N."/>
            <person name="Petersen B.L."/>
            <person name="Pils B."/>
            <person name="Prigge M."/>
            <person name="Rensing S.A."/>
            <person name="Riano-Pachon D.M."/>
            <person name="Roberts A.W."/>
            <person name="Sato Y."/>
            <person name="Scheller H.V."/>
            <person name="Schulz B."/>
            <person name="Schulz C."/>
            <person name="Shakirov E.V."/>
            <person name="Shibagaki N."/>
            <person name="Shinohara N."/>
            <person name="Shippen D.E."/>
            <person name="Soerensen I."/>
            <person name="Sotooka R."/>
            <person name="Sugimoto N."/>
            <person name="Sugita M."/>
            <person name="Sumikawa N."/>
            <person name="Tanurdzic M."/>
            <person name="Theissen G."/>
            <person name="Ulvskov P."/>
            <person name="Wakazuki S."/>
            <person name="Weng J.K."/>
            <person name="Willats W.W."/>
            <person name="Wipf D."/>
            <person name="Wolf P.G."/>
            <person name="Yang L."/>
            <person name="Zimmer A.D."/>
            <person name="Zhu Q."/>
            <person name="Mitros T."/>
            <person name="Hellsten U."/>
            <person name="Loque D."/>
            <person name="Otillar R."/>
            <person name="Salamov A."/>
            <person name="Schmutz J."/>
            <person name="Shapiro H."/>
            <person name="Lindquist E."/>
            <person name="Lucas S."/>
            <person name="Rokhsar D."/>
            <person name="Grigoriev I.V."/>
        </authorList>
    </citation>
    <scope>NUCLEOTIDE SEQUENCE [LARGE SCALE GENOMIC DNA]</scope>
</reference>
<gene>
    <name evidence="1" type="ORF">SELMODRAFT_419900</name>
</gene>
<dbReference type="InParanoid" id="D8SAW6"/>
<dbReference type="HOGENOM" id="CLU_1392293_0_0_1"/>
<dbReference type="KEGG" id="smo:SELMODRAFT_419900"/>
<sequence>MARQPKMGWDQYDNQGKHLGHGLLALGSFQNADDFFGHSSATTPAAAAAAINNKKNHNNRIATKLDDFFLSPGQSQPPLNSSIVRDEGPRKEFSFSLRHCSTIQMLVSLLVTFFCLSWRKLEVGDSKGATHFSRFSFHSLGRDCSPYSDLVTQQLMDGKGVAKKELEGLQGKLSTTTTQLANKTNDFNSLHLESLD</sequence>